<dbReference type="Proteomes" id="UP000054359">
    <property type="component" value="Unassembled WGS sequence"/>
</dbReference>
<name>A0A087T2M3_STEMI</name>
<evidence type="ECO:0000313" key="2">
    <source>
        <dbReference type="EMBL" id="KFM59362.1"/>
    </source>
</evidence>
<accession>A0A087T2M3</accession>
<keyword evidence="3" id="KW-1185">Reference proteome</keyword>
<reference evidence="2 3" key="1">
    <citation type="submission" date="2013-11" db="EMBL/GenBank/DDBJ databases">
        <title>Genome sequencing of Stegodyphus mimosarum.</title>
        <authorList>
            <person name="Bechsgaard J."/>
        </authorList>
    </citation>
    <scope>NUCLEOTIDE SEQUENCE [LARGE SCALE GENOMIC DNA]</scope>
</reference>
<evidence type="ECO:0000256" key="1">
    <source>
        <dbReference type="SAM" id="MobiDB-lite"/>
    </source>
</evidence>
<feature type="non-terminal residue" evidence="2">
    <location>
        <position position="116"/>
    </location>
</feature>
<dbReference type="AlphaFoldDB" id="A0A087T2M3"/>
<protein>
    <submittedName>
        <fullName evidence="2">Uncharacterized protein</fullName>
    </submittedName>
</protein>
<proteinExistence type="predicted"/>
<dbReference type="EMBL" id="KK113106">
    <property type="protein sequence ID" value="KFM59362.1"/>
    <property type="molecule type" value="Genomic_DNA"/>
</dbReference>
<gene>
    <name evidence="2" type="ORF">X975_13586</name>
</gene>
<feature type="region of interest" description="Disordered" evidence="1">
    <location>
        <begin position="53"/>
        <end position="73"/>
    </location>
</feature>
<organism evidence="2 3">
    <name type="scientific">Stegodyphus mimosarum</name>
    <name type="common">African social velvet spider</name>
    <dbReference type="NCBI Taxonomy" id="407821"/>
    <lineage>
        <taxon>Eukaryota</taxon>
        <taxon>Metazoa</taxon>
        <taxon>Ecdysozoa</taxon>
        <taxon>Arthropoda</taxon>
        <taxon>Chelicerata</taxon>
        <taxon>Arachnida</taxon>
        <taxon>Araneae</taxon>
        <taxon>Araneomorphae</taxon>
        <taxon>Entelegynae</taxon>
        <taxon>Eresoidea</taxon>
        <taxon>Eresidae</taxon>
        <taxon>Stegodyphus</taxon>
    </lineage>
</organism>
<sequence length="116" mass="13513">MVITPLTPEAMRTTINAIVSRPRVTVPWGMEGRQRPASTKALKKMKTTLKDIPPLLRSPRFPHQNPLLNQKNTGDLILLKNRMKKRRRKKKKCFYPELSLNQNQNHPKRNATMFIT</sequence>
<evidence type="ECO:0000313" key="3">
    <source>
        <dbReference type="Proteomes" id="UP000054359"/>
    </source>
</evidence>